<feature type="active site" description="Nucleophile and sulfur donor" evidence="1">
    <location>
        <position position="175"/>
    </location>
</feature>
<name>A0A8G2F7C8_DESNO</name>
<protein>
    <recommendedName>
        <fullName evidence="2">NAD/GMP synthase domain-containing protein</fullName>
    </recommendedName>
</protein>
<evidence type="ECO:0000313" key="3">
    <source>
        <dbReference type="EMBL" id="SFM17355.1"/>
    </source>
</evidence>
<gene>
    <name evidence="3" type="ORF">SAMN05421830_11821</name>
</gene>
<dbReference type="RefSeq" id="WP_092194242.1">
    <property type="nucleotide sequence ID" value="NZ_FOTO01000018.1"/>
</dbReference>
<dbReference type="SUPFAM" id="SSF52402">
    <property type="entry name" value="Adenine nucleotide alpha hydrolases-like"/>
    <property type="match status" value="1"/>
</dbReference>
<dbReference type="CDD" id="cd01990">
    <property type="entry name" value="LarE-like"/>
    <property type="match status" value="1"/>
</dbReference>
<dbReference type="InterPro" id="IPR014729">
    <property type="entry name" value="Rossmann-like_a/b/a_fold"/>
</dbReference>
<dbReference type="NCBIfam" id="TIGR00268">
    <property type="entry name" value="ATP-dependent sacrificial sulfur transferase LarE"/>
    <property type="match status" value="1"/>
</dbReference>
<dbReference type="GO" id="GO:0006163">
    <property type="term" value="P:purine nucleotide metabolic process"/>
    <property type="evidence" value="ECO:0007669"/>
    <property type="project" value="UniProtKB-ARBA"/>
</dbReference>
<dbReference type="PANTHER" id="PTHR43169">
    <property type="entry name" value="EXSB FAMILY PROTEIN"/>
    <property type="match status" value="1"/>
</dbReference>
<evidence type="ECO:0000256" key="1">
    <source>
        <dbReference type="PIRSR" id="PIRSR006661-1"/>
    </source>
</evidence>
<dbReference type="Pfam" id="PF02540">
    <property type="entry name" value="NAD_synthase"/>
    <property type="match status" value="1"/>
</dbReference>
<evidence type="ECO:0000313" key="4">
    <source>
        <dbReference type="Proteomes" id="UP000199581"/>
    </source>
</evidence>
<dbReference type="EMBL" id="FOTO01000018">
    <property type="protein sequence ID" value="SFM17355.1"/>
    <property type="molecule type" value="Genomic_DNA"/>
</dbReference>
<feature type="domain" description="NAD/GMP synthase" evidence="2">
    <location>
        <begin position="19"/>
        <end position="79"/>
    </location>
</feature>
<dbReference type="OrthoDB" id="9776919at2"/>
<dbReference type="InterPro" id="IPR022310">
    <property type="entry name" value="NAD/GMP_synthase"/>
</dbReference>
<proteinExistence type="predicted"/>
<organism evidence="3 4">
    <name type="scientific">Desulfomicrobium norvegicum (strain DSM 1741 / NCIMB 8310)</name>
    <name type="common">Desulfovibrio baculatus (strain Norway 4)</name>
    <name type="synonym">Desulfovibrio desulfuricans (strain Norway 4)</name>
    <dbReference type="NCBI Taxonomy" id="52561"/>
    <lineage>
        <taxon>Bacteria</taxon>
        <taxon>Pseudomonadati</taxon>
        <taxon>Thermodesulfobacteriota</taxon>
        <taxon>Desulfovibrionia</taxon>
        <taxon>Desulfovibrionales</taxon>
        <taxon>Desulfomicrobiaceae</taxon>
        <taxon>Desulfomicrobium</taxon>
    </lineage>
</organism>
<dbReference type="Gene3D" id="3.40.50.620">
    <property type="entry name" value="HUPs"/>
    <property type="match status" value="1"/>
</dbReference>
<dbReference type="PIRSF" id="PIRSF006661">
    <property type="entry name" value="PP-lp_UCP006661"/>
    <property type="match status" value="1"/>
</dbReference>
<accession>A0A8G2F7C8</accession>
<dbReference type="InterPro" id="IPR052188">
    <property type="entry name" value="Ni-pincer_cofactor_biosynth"/>
</dbReference>
<comment type="caution">
    <text evidence="3">The sequence shown here is derived from an EMBL/GenBank/DDBJ whole genome shotgun (WGS) entry which is preliminary data.</text>
</comment>
<keyword evidence="4" id="KW-1185">Reference proteome</keyword>
<dbReference type="PANTHER" id="PTHR43169:SF2">
    <property type="entry name" value="NAD_GMP SYNTHASE DOMAIN-CONTAINING PROTEIN"/>
    <property type="match status" value="1"/>
</dbReference>
<dbReference type="GO" id="GO:0016783">
    <property type="term" value="F:sulfurtransferase activity"/>
    <property type="evidence" value="ECO:0007669"/>
    <property type="project" value="InterPro"/>
</dbReference>
<reference evidence="3 4" key="1">
    <citation type="submission" date="2016-10" db="EMBL/GenBank/DDBJ databases">
        <authorList>
            <person name="Varghese N."/>
            <person name="Submissions S."/>
        </authorList>
    </citation>
    <scope>NUCLEOTIDE SEQUENCE [LARGE SCALE GENOMIC DNA]</scope>
    <source>
        <strain evidence="3 4">DSM 1741</strain>
    </source>
</reference>
<dbReference type="InterPro" id="IPR005232">
    <property type="entry name" value="LarE"/>
</dbReference>
<dbReference type="AlphaFoldDB" id="A0A8G2F7C8"/>
<sequence length="258" mass="28459">MTGHIEEYERLLAEIRPLGSVVVAFSGGVDSTLLLDACLHSLGPTRVLAATLATPYVPQREIRDAKRLAIAFGVRHEVVYVPFPGELRTNPLERCYVCKRDLLGRLQALGADQGFMHIVEGSNADDLGDHRPGMRAVSELGVRSPLLRAGLDKAAVRELSRLRGLDTWNKPAQPCLLTRFPHGTDITISRLRRLEDAEALLHDLGFFDVRVREHGDLARIEVPAGSVRDLVRVGLEHDVEAGLRELGYAYVTVDLAGY</sequence>
<dbReference type="Proteomes" id="UP000199581">
    <property type="component" value="Unassembled WGS sequence"/>
</dbReference>
<evidence type="ECO:0000259" key="2">
    <source>
        <dbReference type="Pfam" id="PF02540"/>
    </source>
</evidence>